<feature type="modified residue" description="4-aspartylphosphate" evidence="3">
    <location>
        <position position="58"/>
    </location>
</feature>
<dbReference type="EMBL" id="MHLH01000010">
    <property type="protein sequence ID" value="OGZ04183.1"/>
    <property type="molecule type" value="Genomic_DNA"/>
</dbReference>
<dbReference type="SMART" id="SM00448">
    <property type="entry name" value="REC"/>
    <property type="match status" value="1"/>
</dbReference>
<dbReference type="PROSITE" id="PS50110">
    <property type="entry name" value="RESPONSE_REGULATORY"/>
    <property type="match status" value="1"/>
</dbReference>
<dbReference type="Proteomes" id="UP000178841">
    <property type="component" value="Unassembled WGS sequence"/>
</dbReference>
<organism evidence="5 6">
    <name type="scientific">Candidatus Lloydbacteria bacterium RIFCSPHIGHO2_01_FULL_41_20</name>
    <dbReference type="NCBI Taxonomy" id="1798657"/>
    <lineage>
        <taxon>Bacteria</taxon>
        <taxon>Candidatus Lloydiibacteriota</taxon>
    </lineage>
</organism>
<dbReference type="InterPro" id="IPR001789">
    <property type="entry name" value="Sig_transdc_resp-reg_receiver"/>
</dbReference>
<dbReference type="PANTHER" id="PTHR44591">
    <property type="entry name" value="STRESS RESPONSE REGULATOR PROTEIN 1"/>
    <property type="match status" value="1"/>
</dbReference>
<dbReference type="STRING" id="1798657.A2648_01190"/>
<evidence type="ECO:0000259" key="4">
    <source>
        <dbReference type="PROSITE" id="PS50110"/>
    </source>
</evidence>
<name>A0A1G2CS29_9BACT</name>
<dbReference type="Gene3D" id="3.40.50.2300">
    <property type="match status" value="1"/>
</dbReference>
<dbReference type="GO" id="GO:0000160">
    <property type="term" value="P:phosphorelay signal transduction system"/>
    <property type="evidence" value="ECO:0007669"/>
    <property type="project" value="UniProtKB-KW"/>
</dbReference>
<dbReference type="Pfam" id="PF00072">
    <property type="entry name" value="Response_reg"/>
    <property type="match status" value="1"/>
</dbReference>
<protein>
    <recommendedName>
        <fullName evidence="4">Response regulatory domain-containing protein</fullName>
    </recommendedName>
</protein>
<evidence type="ECO:0000256" key="2">
    <source>
        <dbReference type="ARBA" id="ARBA00023012"/>
    </source>
</evidence>
<dbReference type="InterPro" id="IPR050595">
    <property type="entry name" value="Bact_response_regulator"/>
</dbReference>
<feature type="domain" description="Response regulatory" evidence="4">
    <location>
        <begin position="8"/>
        <end position="125"/>
    </location>
</feature>
<gene>
    <name evidence="5" type="ORF">A2648_01190</name>
</gene>
<dbReference type="AlphaFoldDB" id="A0A1G2CS29"/>
<evidence type="ECO:0000313" key="5">
    <source>
        <dbReference type="EMBL" id="OGZ04183.1"/>
    </source>
</evidence>
<dbReference type="SUPFAM" id="SSF52172">
    <property type="entry name" value="CheY-like"/>
    <property type="match status" value="1"/>
</dbReference>
<evidence type="ECO:0000256" key="3">
    <source>
        <dbReference type="PROSITE-ProRule" id="PRU00169"/>
    </source>
</evidence>
<proteinExistence type="predicted"/>
<dbReference type="PANTHER" id="PTHR44591:SF14">
    <property type="entry name" value="PROTEIN PILG"/>
    <property type="match status" value="1"/>
</dbReference>
<sequence>MAQDKKYKILIIDDDNFLVDMYALKFSESNFDVETALGSDIALDKLKEGLTPDIMLIDIVMPQMDGFEFLEKINKSNIAPKACKIILSNRGQKSDIERGKELGAAGYIVKASATPSEVIAQVREILDQK</sequence>
<comment type="caution">
    <text evidence="5">The sequence shown here is derived from an EMBL/GenBank/DDBJ whole genome shotgun (WGS) entry which is preliminary data.</text>
</comment>
<keyword evidence="1 3" id="KW-0597">Phosphoprotein</keyword>
<keyword evidence="2" id="KW-0902">Two-component regulatory system</keyword>
<reference evidence="5 6" key="1">
    <citation type="journal article" date="2016" name="Nat. Commun.">
        <title>Thousands of microbial genomes shed light on interconnected biogeochemical processes in an aquifer system.</title>
        <authorList>
            <person name="Anantharaman K."/>
            <person name="Brown C.T."/>
            <person name="Hug L.A."/>
            <person name="Sharon I."/>
            <person name="Castelle C.J."/>
            <person name="Probst A.J."/>
            <person name="Thomas B.C."/>
            <person name="Singh A."/>
            <person name="Wilkins M.J."/>
            <person name="Karaoz U."/>
            <person name="Brodie E.L."/>
            <person name="Williams K.H."/>
            <person name="Hubbard S.S."/>
            <person name="Banfield J.F."/>
        </authorList>
    </citation>
    <scope>NUCLEOTIDE SEQUENCE [LARGE SCALE GENOMIC DNA]</scope>
</reference>
<dbReference type="InterPro" id="IPR011006">
    <property type="entry name" value="CheY-like_superfamily"/>
</dbReference>
<evidence type="ECO:0000256" key="1">
    <source>
        <dbReference type="ARBA" id="ARBA00022553"/>
    </source>
</evidence>
<accession>A0A1G2CS29</accession>
<evidence type="ECO:0000313" key="6">
    <source>
        <dbReference type="Proteomes" id="UP000178841"/>
    </source>
</evidence>